<dbReference type="EMBL" id="SDMK01000001">
    <property type="protein sequence ID" value="RXS97699.1"/>
    <property type="molecule type" value="Genomic_DNA"/>
</dbReference>
<comment type="catalytic activity">
    <reaction evidence="9 10">
        <text>oxaloacetate + phosphate = phosphoenolpyruvate + hydrogencarbonate</text>
        <dbReference type="Rhea" id="RHEA:28370"/>
        <dbReference type="ChEBI" id="CHEBI:16452"/>
        <dbReference type="ChEBI" id="CHEBI:17544"/>
        <dbReference type="ChEBI" id="CHEBI:43474"/>
        <dbReference type="ChEBI" id="CHEBI:58702"/>
        <dbReference type="EC" id="4.1.1.31"/>
    </reaction>
</comment>
<keyword evidence="14" id="KW-1185">Reference proteome</keyword>
<evidence type="ECO:0000256" key="10">
    <source>
        <dbReference type="HAMAP-Rule" id="MF_00595"/>
    </source>
</evidence>
<dbReference type="Proteomes" id="UP000290253">
    <property type="component" value="Unassembled WGS sequence"/>
</dbReference>
<evidence type="ECO:0000256" key="6">
    <source>
        <dbReference type="ARBA" id="ARBA00022842"/>
    </source>
</evidence>
<comment type="similarity">
    <text evidence="3 10">Belongs to the PEPCase type 1 family.</text>
</comment>
<dbReference type="Gene3D" id="1.20.1440.90">
    <property type="entry name" value="Phosphoenolpyruvate/pyruvate domain"/>
    <property type="match status" value="1"/>
</dbReference>
<dbReference type="GO" id="GO:0000287">
    <property type="term" value="F:magnesium ion binding"/>
    <property type="evidence" value="ECO:0007669"/>
    <property type="project" value="UniProtKB-UniRule"/>
</dbReference>
<dbReference type="PANTHER" id="PTHR30523">
    <property type="entry name" value="PHOSPHOENOLPYRUVATE CARBOXYLASE"/>
    <property type="match status" value="1"/>
</dbReference>
<organism evidence="13 14">
    <name type="scientific">Silvibacterium dinghuense</name>
    <dbReference type="NCBI Taxonomy" id="1560006"/>
    <lineage>
        <taxon>Bacteria</taxon>
        <taxon>Pseudomonadati</taxon>
        <taxon>Acidobacteriota</taxon>
        <taxon>Terriglobia</taxon>
        <taxon>Terriglobales</taxon>
        <taxon>Acidobacteriaceae</taxon>
        <taxon>Silvibacterium</taxon>
    </lineage>
</organism>
<keyword evidence="7 10" id="KW-0456">Lyase</keyword>
<evidence type="ECO:0000256" key="4">
    <source>
        <dbReference type="ARBA" id="ARBA00012305"/>
    </source>
</evidence>
<dbReference type="InterPro" id="IPR022805">
    <property type="entry name" value="PEP_COase_bac/pln-type"/>
</dbReference>
<evidence type="ECO:0000256" key="2">
    <source>
        <dbReference type="ARBA" id="ARBA00003670"/>
    </source>
</evidence>
<evidence type="ECO:0000256" key="12">
    <source>
        <dbReference type="PROSITE-ProRule" id="PRU10112"/>
    </source>
</evidence>
<dbReference type="GO" id="GO:0006099">
    <property type="term" value="P:tricarboxylic acid cycle"/>
    <property type="evidence" value="ECO:0007669"/>
    <property type="project" value="InterPro"/>
</dbReference>
<dbReference type="PRINTS" id="PR00150">
    <property type="entry name" value="PEPCARBXLASE"/>
</dbReference>
<dbReference type="PROSITE" id="PS00393">
    <property type="entry name" value="PEPCASE_2"/>
    <property type="match status" value="1"/>
</dbReference>
<dbReference type="EC" id="4.1.1.31" evidence="4 10"/>
<dbReference type="AlphaFoldDB" id="A0A4Q1SJT2"/>
<dbReference type="InterPro" id="IPR033129">
    <property type="entry name" value="PEPCASE_His_AS"/>
</dbReference>
<keyword evidence="6 10" id="KW-0460">Magnesium</keyword>
<dbReference type="OrthoDB" id="9768133at2"/>
<comment type="function">
    <text evidence="2 10">Forms oxaloacetate, a four-carbon dicarboxylic acid source for the tricarboxylic acid cycle.</text>
</comment>
<dbReference type="InterPro" id="IPR015813">
    <property type="entry name" value="Pyrv/PenolPyrv_kinase-like_dom"/>
</dbReference>
<evidence type="ECO:0000256" key="3">
    <source>
        <dbReference type="ARBA" id="ARBA00008346"/>
    </source>
</evidence>
<dbReference type="Pfam" id="PF00311">
    <property type="entry name" value="PEPcase"/>
    <property type="match status" value="2"/>
</dbReference>
<evidence type="ECO:0000313" key="14">
    <source>
        <dbReference type="Proteomes" id="UP000290253"/>
    </source>
</evidence>
<protein>
    <recommendedName>
        <fullName evidence="5 10">Phosphoenolpyruvate carboxylase</fullName>
        <shortName evidence="10">PEPC</shortName>
        <shortName evidence="10">PEPCase</shortName>
        <ecNumber evidence="4 10">4.1.1.31</ecNumber>
    </recommendedName>
</protein>
<dbReference type="RefSeq" id="WP_129207478.1">
    <property type="nucleotide sequence ID" value="NZ_BMGU01000001.1"/>
</dbReference>
<accession>A0A4Q1SJT2</accession>
<evidence type="ECO:0000256" key="1">
    <source>
        <dbReference type="ARBA" id="ARBA00001946"/>
    </source>
</evidence>
<comment type="cofactor">
    <cofactor evidence="1 10">
        <name>Mg(2+)</name>
        <dbReference type="ChEBI" id="CHEBI:18420"/>
    </cofactor>
</comment>
<dbReference type="GO" id="GO:0006107">
    <property type="term" value="P:oxaloacetate metabolic process"/>
    <property type="evidence" value="ECO:0007669"/>
    <property type="project" value="UniProtKB-UniRule"/>
</dbReference>
<dbReference type="GO" id="GO:0005829">
    <property type="term" value="C:cytosol"/>
    <property type="evidence" value="ECO:0007669"/>
    <property type="project" value="TreeGrafter"/>
</dbReference>
<evidence type="ECO:0000256" key="11">
    <source>
        <dbReference type="PROSITE-ProRule" id="PRU10111"/>
    </source>
</evidence>
<feature type="active site" evidence="10 11">
    <location>
        <position position="172"/>
    </location>
</feature>
<name>A0A4Q1SJT2_9BACT</name>
<dbReference type="HAMAP" id="MF_00595">
    <property type="entry name" value="PEPcase_type1"/>
    <property type="match status" value="1"/>
</dbReference>
<keyword evidence="13" id="KW-0670">Pyruvate</keyword>
<evidence type="ECO:0000256" key="9">
    <source>
        <dbReference type="ARBA" id="ARBA00048995"/>
    </source>
</evidence>
<dbReference type="PANTHER" id="PTHR30523:SF6">
    <property type="entry name" value="PHOSPHOENOLPYRUVATE CARBOXYLASE"/>
    <property type="match status" value="1"/>
</dbReference>
<feature type="active site" evidence="10 12">
    <location>
        <position position="595"/>
    </location>
</feature>
<dbReference type="PROSITE" id="PS00781">
    <property type="entry name" value="PEPCASE_1"/>
    <property type="match status" value="1"/>
</dbReference>
<dbReference type="GO" id="GO:0008964">
    <property type="term" value="F:phosphoenolpyruvate carboxylase activity"/>
    <property type="evidence" value="ECO:0007669"/>
    <property type="project" value="UniProtKB-UniRule"/>
</dbReference>
<sequence>MPSLWKPENWAERLAELEARTGDLKEVPLRRDVRSLGMLLGEVLREQAGDALFEKVEALRQAAIRRREAQAGGSLSEADQLLQKAVLDVKAMPVETAYALSRAFAFYFELINLAETNHRKRRRLSLQLSGDKAAQRGSIRGTLRAMRKAGIGADEAMEWLRKIFIVPVFTAHPTEIARRSVLTKRRRIGEFLEKLDRIPTPEEQLEALEAELIAEITALWQTDEVRSSRPQVGDEIKMGLDYYEVSIFETLPLLYREVAAALRSEYGLAVNLAEMPLLLGFGSWIGGDRDGNPFVTPEVTREAIADARARLLEFYDRQTQQIIDLLTTSAQQLPVSAELKARLDSYLQQLQSAGDPVFGHHFEFEQYRRFMVCVHARLLATAGYEAEGAVTLEAALSALPAYASAHEFEQDLRLVRESLAVNKGLRLAETLIDPLILQVRTFGLHLHTLDVRQHARVHSKTLEEASAWCAGDAATVPGDLNAASHDVIETMRTIAEVKAGPSPETIRQYVISGATSVEDVLAVLWLARLGGVNVAGNPETGDPGLMPVPLFESIEDLRNAPEVCRTLWTMPAYKKLLESWGNTQEVMLGYSDSNKDGGMLTSTWEIFRAHRALHEVARECGVTLRLFHGRGGTVGRGGGPTHRSIYAQPVNAFEGGIRITEQGEVLNFKYSDVVLAERNLELMIAASLDALARPNARLANGHQTGVLLPDWEAAFDEMSETAYGFYKASILEDPEVLEYFELGTPVSELEHAKLGSRPSRRSGRMSFENLRAIPWVFGWTQSRQLIPAWFGVGHAFEAYMQKPGGLERLREMMAEFPLFIDLVRNVEMAMAKADLGIAALYASLVEDAGLRERVFGKVKAEFERTLAAILAVTGQKELLQTNQVLARSIKVRNPYVDPMSLIQVELLRRKRAGEDTPEVNRAIAGTINGISAGLRNTG</sequence>
<reference evidence="13 14" key="1">
    <citation type="journal article" date="2016" name="Int. J. Syst. Evol. Microbiol.">
        <title>Acidipila dinghuensis sp. nov., an acidobacterium isolated from forest soil.</title>
        <authorList>
            <person name="Jiang Y.W."/>
            <person name="Wang J."/>
            <person name="Chen M.H."/>
            <person name="Lv Y.Y."/>
            <person name="Qiu L.H."/>
        </authorList>
    </citation>
    <scope>NUCLEOTIDE SEQUENCE [LARGE SCALE GENOMIC DNA]</scope>
    <source>
        <strain evidence="13 14">DHOF10</strain>
    </source>
</reference>
<gene>
    <name evidence="10" type="primary">ppc</name>
    <name evidence="13" type="ORF">ESZ00_07455</name>
</gene>
<evidence type="ECO:0000256" key="8">
    <source>
        <dbReference type="ARBA" id="ARBA00023300"/>
    </source>
</evidence>
<comment type="subunit">
    <text evidence="10">Homotetramer.</text>
</comment>
<dbReference type="SUPFAM" id="SSF51621">
    <property type="entry name" value="Phosphoenolpyruvate/pyruvate domain"/>
    <property type="match status" value="1"/>
</dbReference>
<evidence type="ECO:0000256" key="5">
    <source>
        <dbReference type="ARBA" id="ARBA00022419"/>
    </source>
</evidence>
<dbReference type="GO" id="GO:0015977">
    <property type="term" value="P:carbon fixation"/>
    <property type="evidence" value="ECO:0007669"/>
    <property type="project" value="UniProtKB-UniRule"/>
</dbReference>
<evidence type="ECO:0000313" key="13">
    <source>
        <dbReference type="EMBL" id="RXS97699.1"/>
    </source>
</evidence>
<dbReference type="InterPro" id="IPR021135">
    <property type="entry name" value="PEP_COase"/>
</dbReference>
<keyword evidence="8 10" id="KW-0120">Carbon dioxide fixation</keyword>
<comment type="caution">
    <text evidence="13">The sequence shown here is derived from an EMBL/GenBank/DDBJ whole genome shotgun (WGS) entry which is preliminary data.</text>
</comment>
<evidence type="ECO:0000256" key="7">
    <source>
        <dbReference type="ARBA" id="ARBA00023239"/>
    </source>
</evidence>
<proteinExistence type="inferred from homology"/>
<dbReference type="InterPro" id="IPR018129">
    <property type="entry name" value="PEP_COase_Lys_AS"/>
</dbReference>